<dbReference type="STRING" id="53326.A0A016WR80"/>
<sequence length="287" mass="34255">MRMAFDAGVGPQQEQAGVSSFPKRRSRDPRVVHWWRTLKGLPFLPRDHFHLMRALTVVPVEPIHLAYQPCLNFLDYFNRTWLSGLFESMWFKYLVKGLRTTNFVENSHGYVYIVNPIQEKYPLICFGRLRGLFSGKKHPKFNERITMLQEITGATASRLNRMIEFPEELRPLRPRDIRRREYTEAAMATFVRIQGGRYVNTAVVGRYCRKMSRYTSDKAIWIHYYFRNTYRELYKVTCSEYRIHFVPQTQYHYHFLAEIDVSSYPHELFQIDVSSYPHELFLIISFP</sequence>
<dbReference type="EMBL" id="JARK01000166">
    <property type="protein sequence ID" value="EYC41513.1"/>
    <property type="molecule type" value="Genomic_DNA"/>
</dbReference>
<evidence type="ECO:0000313" key="3">
    <source>
        <dbReference type="Proteomes" id="UP000024635"/>
    </source>
</evidence>
<keyword evidence="3" id="KW-1185">Reference proteome</keyword>
<proteinExistence type="predicted"/>
<dbReference type="Proteomes" id="UP000024635">
    <property type="component" value="Unassembled WGS sequence"/>
</dbReference>
<evidence type="ECO:0000313" key="2">
    <source>
        <dbReference type="EMBL" id="EYC41513.1"/>
    </source>
</evidence>
<dbReference type="AlphaFoldDB" id="A0A016WR80"/>
<gene>
    <name evidence="2" type="primary">Acey_s0566.g21</name>
    <name evidence="2" type="ORF">Y032_0566g21</name>
</gene>
<evidence type="ECO:0000256" key="1">
    <source>
        <dbReference type="SAM" id="MobiDB-lite"/>
    </source>
</evidence>
<feature type="region of interest" description="Disordered" evidence="1">
    <location>
        <begin position="1"/>
        <end position="24"/>
    </location>
</feature>
<organism evidence="2 3">
    <name type="scientific">Ancylostoma ceylanicum</name>
    <dbReference type="NCBI Taxonomy" id="53326"/>
    <lineage>
        <taxon>Eukaryota</taxon>
        <taxon>Metazoa</taxon>
        <taxon>Ecdysozoa</taxon>
        <taxon>Nematoda</taxon>
        <taxon>Chromadorea</taxon>
        <taxon>Rhabditida</taxon>
        <taxon>Rhabditina</taxon>
        <taxon>Rhabditomorpha</taxon>
        <taxon>Strongyloidea</taxon>
        <taxon>Ancylostomatidae</taxon>
        <taxon>Ancylostomatinae</taxon>
        <taxon>Ancylostoma</taxon>
    </lineage>
</organism>
<accession>A0A016WR80</accession>
<name>A0A016WR80_9BILA</name>
<reference evidence="3" key="1">
    <citation type="journal article" date="2015" name="Nat. Genet.">
        <title>The genome and transcriptome of the zoonotic hookworm Ancylostoma ceylanicum identify infection-specific gene families.</title>
        <authorList>
            <person name="Schwarz E.M."/>
            <person name="Hu Y."/>
            <person name="Antoshechkin I."/>
            <person name="Miller M.M."/>
            <person name="Sternberg P.W."/>
            <person name="Aroian R.V."/>
        </authorList>
    </citation>
    <scope>NUCLEOTIDE SEQUENCE</scope>
    <source>
        <strain evidence="3">HY135</strain>
    </source>
</reference>
<protein>
    <submittedName>
        <fullName evidence="2">Uncharacterized protein</fullName>
    </submittedName>
</protein>
<comment type="caution">
    <text evidence="2">The sequence shown here is derived from an EMBL/GenBank/DDBJ whole genome shotgun (WGS) entry which is preliminary data.</text>
</comment>